<dbReference type="SMART" id="SM00220">
    <property type="entry name" value="S_TKc"/>
    <property type="match status" value="1"/>
</dbReference>
<dbReference type="FunFam" id="1.10.510.10:FF:000596">
    <property type="entry name" value="CK1 family protein kinase"/>
    <property type="match status" value="1"/>
</dbReference>
<dbReference type="InterPro" id="IPR017441">
    <property type="entry name" value="Protein_kinase_ATP_BS"/>
</dbReference>
<keyword evidence="7" id="KW-0808">Transferase</keyword>
<comment type="similarity">
    <text evidence="5">Belongs to the protein kinase superfamily.</text>
</comment>
<proteinExistence type="inferred from homology"/>
<dbReference type="InterPro" id="IPR000719">
    <property type="entry name" value="Prot_kinase_dom"/>
</dbReference>
<accession>A0A9Q8ZI87</accession>
<dbReference type="PROSITE" id="PS00108">
    <property type="entry name" value="PROTEIN_KINASE_ST"/>
    <property type="match status" value="1"/>
</dbReference>
<evidence type="ECO:0000256" key="2">
    <source>
        <dbReference type="ARBA" id="ARBA00022741"/>
    </source>
</evidence>
<dbReference type="GO" id="GO:0005524">
    <property type="term" value="F:ATP binding"/>
    <property type="evidence" value="ECO:0007669"/>
    <property type="project" value="UniProtKB-UniRule"/>
</dbReference>
<reference evidence="7" key="1">
    <citation type="submission" date="2021-12" db="EMBL/GenBank/DDBJ databases">
        <title>Curvularia clavata genome.</title>
        <authorList>
            <person name="Cao Y."/>
        </authorList>
    </citation>
    <scope>NUCLEOTIDE SEQUENCE</scope>
    <source>
        <strain evidence="7">Yc1106</strain>
    </source>
</reference>
<dbReference type="SUPFAM" id="SSF56112">
    <property type="entry name" value="Protein kinase-like (PK-like)"/>
    <property type="match status" value="1"/>
</dbReference>
<evidence type="ECO:0000256" key="3">
    <source>
        <dbReference type="ARBA" id="ARBA00022840"/>
    </source>
</evidence>
<dbReference type="InterPro" id="IPR011009">
    <property type="entry name" value="Kinase-like_dom_sf"/>
</dbReference>
<dbReference type="GO" id="GO:0004674">
    <property type="term" value="F:protein serine/threonine kinase activity"/>
    <property type="evidence" value="ECO:0007669"/>
    <property type="project" value="UniProtKB-KW"/>
</dbReference>
<sequence length="412" mass="47895">MTNDTTFLNIVGVRYGIGKQIGEGSFGTVFEGTNMLNNQRVAIKFEPYKSTAPQLFNEYRTYKVLCGCPGIPNVHYFGREGLHNMLVIDLLGPSLEDLFEQCNRKFTVKTVVMVAKQMLSRIQTVHEQNLIHRDIKPDNFLIGRLGSMSANTIHVVDFGMAKQYRDPKTKQHIPYRERKSLTGTARYMSVNTHLRREQSRRDDLEALCYVMMYFLRGALPWQGLKATTNEQKYNKIGRMKQTIPVEEICNGFPREFNRYLIYVRDLGFDDTPDYDYLHRLLTQALESTGDFEDGVYDWMKPNSHTGWKAMKTNSVVPQMHPFSVRQSFPTAAVIHNQRNTARLPSEYHRWIEPLRNWDQAQFLYSESNLIQSQYHAIHSNCSNAQPLEQQSAPEVEDFMQKFTNTICCRSRR</sequence>
<protein>
    <recommendedName>
        <fullName evidence="1">non-specific serine/threonine protein kinase</fullName>
        <ecNumber evidence="1">2.7.11.1</ecNumber>
    </recommendedName>
</protein>
<organism evidence="7 8">
    <name type="scientific">Curvularia clavata</name>
    <dbReference type="NCBI Taxonomy" id="95742"/>
    <lineage>
        <taxon>Eukaryota</taxon>
        <taxon>Fungi</taxon>
        <taxon>Dikarya</taxon>
        <taxon>Ascomycota</taxon>
        <taxon>Pezizomycotina</taxon>
        <taxon>Dothideomycetes</taxon>
        <taxon>Pleosporomycetidae</taxon>
        <taxon>Pleosporales</taxon>
        <taxon>Pleosporineae</taxon>
        <taxon>Pleosporaceae</taxon>
        <taxon>Curvularia</taxon>
    </lineage>
</organism>
<dbReference type="EC" id="2.7.11.1" evidence="1"/>
<evidence type="ECO:0000313" key="7">
    <source>
        <dbReference type="EMBL" id="USP82190.1"/>
    </source>
</evidence>
<dbReference type="PROSITE" id="PS50011">
    <property type="entry name" value="PROTEIN_KINASE_DOM"/>
    <property type="match status" value="1"/>
</dbReference>
<feature type="binding site" evidence="4">
    <location>
        <position position="44"/>
    </location>
    <ligand>
        <name>ATP</name>
        <dbReference type="ChEBI" id="CHEBI:30616"/>
    </ligand>
</feature>
<dbReference type="PROSITE" id="PS00107">
    <property type="entry name" value="PROTEIN_KINASE_ATP"/>
    <property type="match status" value="1"/>
</dbReference>
<evidence type="ECO:0000256" key="1">
    <source>
        <dbReference type="ARBA" id="ARBA00012513"/>
    </source>
</evidence>
<dbReference type="Proteomes" id="UP001056012">
    <property type="component" value="Chromosome 7"/>
</dbReference>
<dbReference type="Gene3D" id="1.10.510.10">
    <property type="entry name" value="Transferase(Phosphotransferase) domain 1"/>
    <property type="match status" value="1"/>
</dbReference>
<evidence type="ECO:0000313" key="8">
    <source>
        <dbReference type="Proteomes" id="UP001056012"/>
    </source>
</evidence>
<dbReference type="OrthoDB" id="5800476at2759"/>
<evidence type="ECO:0000256" key="5">
    <source>
        <dbReference type="RuleBase" id="RU000304"/>
    </source>
</evidence>
<dbReference type="InterPro" id="IPR050235">
    <property type="entry name" value="CK1_Ser-Thr_kinase"/>
</dbReference>
<keyword evidence="2 4" id="KW-0547">Nucleotide-binding</keyword>
<evidence type="ECO:0000259" key="6">
    <source>
        <dbReference type="PROSITE" id="PS50011"/>
    </source>
</evidence>
<evidence type="ECO:0000256" key="4">
    <source>
        <dbReference type="PROSITE-ProRule" id="PRU10141"/>
    </source>
</evidence>
<dbReference type="AlphaFoldDB" id="A0A9Q8ZI87"/>
<dbReference type="VEuPathDB" id="FungiDB:yc1106_09464"/>
<dbReference type="PANTHER" id="PTHR11909">
    <property type="entry name" value="CASEIN KINASE-RELATED"/>
    <property type="match status" value="1"/>
</dbReference>
<dbReference type="EMBL" id="CP089280">
    <property type="protein sequence ID" value="USP82190.1"/>
    <property type="molecule type" value="Genomic_DNA"/>
</dbReference>
<keyword evidence="3 4" id="KW-0067">ATP-binding</keyword>
<dbReference type="Pfam" id="PF00069">
    <property type="entry name" value="Pkinase"/>
    <property type="match status" value="1"/>
</dbReference>
<dbReference type="InterPro" id="IPR008271">
    <property type="entry name" value="Ser/Thr_kinase_AS"/>
</dbReference>
<keyword evidence="5" id="KW-0723">Serine/threonine-protein kinase</keyword>
<feature type="domain" description="Protein kinase" evidence="6">
    <location>
        <begin position="15"/>
        <end position="281"/>
    </location>
</feature>
<name>A0A9Q8ZI87_CURCL</name>
<gene>
    <name evidence="7" type="ORF">yc1106_09464</name>
</gene>
<keyword evidence="8" id="KW-1185">Reference proteome</keyword>
<keyword evidence="7" id="KW-0418">Kinase</keyword>